<comment type="catalytic activity">
    <reaction evidence="10">
        <text>2-oxo-ATP + H2O = 2-oxo-AMP + diphosphate + H(+)</text>
        <dbReference type="Rhea" id="RHEA:67392"/>
        <dbReference type="ChEBI" id="CHEBI:15377"/>
        <dbReference type="ChEBI" id="CHEBI:15378"/>
        <dbReference type="ChEBI" id="CHEBI:33019"/>
        <dbReference type="ChEBI" id="CHEBI:71395"/>
        <dbReference type="ChEBI" id="CHEBI:172878"/>
    </reaction>
    <physiologicalReaction direction="left-to-right" evidence="10">
        <dbReference type="Rhea" id="RHEA:67393"/>
    </physiologicalReaction>
</comment>
<evidence type="ECO:0000256" key="5">
    <source>
        <dbReference type="ARBA" id="ARBA00022801"/>
    </source>
</evidence>
<dbReference type="InterPro" id="IPR015797">
    <property type="entry name" value="NUDIX_hydrolase-like_dom_sf"/>
</dbReference>
<evidence type="ECO:0000256" key="3">
    <source>
        <dbReference type="ARBA" id="ARBA00011245"/>
    </source>
</evidence>
<evidence type="ECO:0000256" key="12">
    <source>
        <dbReference type="ARBA" id="ARBA00026218"/>
    </source>
</evidence>
<evidence type="ECO:0000256" key="18">
    <source>
        <dbReference type="ARBA" id="ARBA00048002"/>
    </source>
</evidence>
<comment type="catalytic activity">
    <reaction evidence="8">
        <text>2-oxo-dATP + H2O = 2-oxo-dAMP + diphosphate + H(+)</text>
        <dbReference type="Rhea" id="RHEA:31583"/>
        <dbReference type="ChEBI" id="CHEBI:15377"/>
        <dbReference type="ChEBI" id="CHEBI:15378"/>
        <dbReference type="ChEBI" id="CHEBI:33019"/>
        <dbReference type="ChEBI" id="CHEBI:63212"/>
        <dbReference type="ChEBI" id="CHEBI:77897"/>
        <dbReference type="EC" id="3.6.1.56"/>
    </reaction>
    <physiologicalReaction direction="left-to-right" evidence="8">
        <dbReference type="Rhea" id="RHEA:31584"/>
    </physiologicalReaction>
</comment>
<dbReference type="CDD" id="cd03427">
    <property type="entry name" value="NUDIX_MTH1_Nudt1"/>
    <property type="match status" value="1"/>
</dbReference>
<comment type="caution">
    <text evidence="23">The sequence shown here is derived from an EMBL/GenBank/DDBJ whole genome shotgun (WGS) entry which is preliminary data.</text>
</comment>
<dbReference type="SUPFAM" id="SSF55811">
    <property type="entry name" value="Nudix"/>
    <property type="match status" value="1"/>
</dbReference>
<dbReference type="PANTHER" id="PTHR43758">
    <property type="entry name" value="7,8-DIHYDRO-8-OXOGUANINE TRIPHOSPHATASE"/>
    <property type="match status" value="1"/>
</dbReference>
<comment type="catalytic activity">
    <reaction evidence="18">
        <text>N(6)-methyl-ATP + H2O = N(6)-methyl-AMP + diphosphate + H(+)</text>
        <dbReference type="Rhea" id="RHEA:67608"/>
        <dbReference type="ChEBI" id="CHEBI:15377"/>
        <dbReference type="ChEBI" id="CHEBI:15378"/>
        <dbReference type="ChEBI" id="CHEBI:33019"/>
        <dbReference type="ChEBI" id="CHEBI:144842"/>
        <dbReference type="ChEBI" id="CHEBI:172873"/>
    </reaction>
    <physiologicalReaction direction="left-to-right" evidence="18">
        <dbReference type="Rhea" id="RHEA:67609"/>
    </physiologicalReaction>
</comment>
<evidence type="ECO:0000259" key="22">
    <source>
        <dbReference type="PROSITE" id="PS51462"/>
    </source>
</evidence>
<dbReference type="GO" id="GO:0042262">
    <property type="term" value="P:DNA protection"/>
    <property type="evidence" value="ECO:0007669"/>
    <property type="project" value="InterPro"/>
</dbReference>
<name>A0AAU9KTX6_9STRA</name>
<evidence type="ECO:0000256" key="15">
    <source>
        <dbReference type="ARBA" id="ARBA00030682"/>
    </source>
</evidence>
<dbReference type="AlphaFoldDB" id="A0AAU9KTX6"/>
<evidence type="ECO:0000313" key="24">
    <source>
        <dbReference type="Proteomes" id="UP001160483"/>
    </source>
</evidence>
<evidence type="ECO:0000256" key="4">
    <source>
        <dbReference type="ARBA" id="ARBA00022723"/>
    </source>
</evidence>
<comment type="function">
    <text evidence="21">Oxidized purine nucleoside triphosphate hydrolase which is a prominent sanitizer of the oxidized nucleotide pool. Catalyzes the hydrolysis of 2-oxo-dATP (2-hydroxy-dATP) into 2-oxo-dAMP. Also has a significant hydrolase activity toward 2-oxo-ATP, 8-oxo-dGTP and 8-oxo-dATP. Through the hydrolysis of oxidized purine nucleoside triphosphates, prevents their incorporation into DNA and the subsequent transversions A:T to C:G and G:C to T:A. Also catalyzes the hydrolysis of methylated purine nucleoside triphosphate preventing their integration into DNA. Through this antimutagenic activity protects cells from oxidative stress.</text>
</comment>
<sequence length="198" mass="22674">MRYFISCETTYAFREGPDFSIKFDMISMPPRHRKLLTLAFLVRNGVVPHEERHVLLGLKKRGFGIGKWNGFGGKVERTDTSIASAAVREIQEEANVQVSVEDLESRGVLLFTFEQSNEVMEVHVYVTEKFSGQPSESDEMKPQWYDVSQIPFNTMWADDRFWLPHVLSGKSVQGNFHFAADEDSLLDYELNVMTLTAV</sequence>
<evidence type="ECO:0000256" key="11">
    <source>
        <dbReference type="ARBA" id="ARBA00026103"/>
    </source>
</evidence>
<dbReference type="InterPro" id="IPR003563">
    <property type="entry name" value="8ODP"/>
</dbReference>
<dbReference type="InterPro" id="IPR000086">
    <property type="entry name" value="NUDIX_hydrolase_dom"/>
</dbReference>
<evidence type="ECO:0000256" key="20">
    <source>
        <dbReference type="ARBA" id="ARBA00049032"/>
    </source>
</evidence>
<accession>A0AAU9KTX6</accession>
<evidence type="ECO:0000256" key="6">
    <source>
        <dbReference type="ARBA" id="ARBA00022842"/>
    </source>
</evidence>
<evidence type="ECO:0000313" key="23">
    <source>
        <dbReference type="EMBL" id="CAH0476298.1"/>
    </source>
</evidence>
<dbReference type="PRINTS" id="PR01403">
    <property type="entry name" value="8OXTPHPHTASE"/>
</dbReference>
<comment type="catalytic activity">
    <reaction evidence="19">
        <text>O(6)-methyl-dGTP + H2O = O(6)-methyl-dGMP + diphosphate + H(+)</text>
        <dbReference type="Rhea" id="RHEA:67600"/>
        <dbReference type="ChEBI" id="CHEBI:15377"/>
        <dbReference type="ChEBI" id="CHEBI:15378"/>
        <dbReference type="ChEBI" id="CHEBI:33019"/>
        <dbReference type="ChEBI" id="CHEBI:169974"/>
        <dbReference type="ChEBI" id="CHEBI:169975"/>
    </reaction>
    <physiologicalReaction direction="left-to-right" evidence="19">
        <dbReference type="Rhea" id="RHEA:67601"/>
    </physiologicalReaction>
</comment>
<dbReference type="EC" id="3.6.1.56" evidence="11"/>
<reference evidence="23" key="1">
    <citation type="submission" date="2021-11" db="EMBL/GenBank/DDBJ databases">
        <authorList>
            <person name="Islam A."/>
            <person name="Islam S."/>
            <person name="Flora M.S."/>
            <person name="Rahman M."/>
            <person name="Ziaur R.M."/>
            <person name="Epstein J.H."/>
            <person name="Hassan M."/>
            <person name="Klassen M."/>
            <person name="Woodard K."/>
            <person name="Webb A."/>
            <person name="Webby R.J."/>
            <person name="El Zowalaty M.E."/>
        </authorList>
    </citation>
    <scope>NUCLEOTIDE SEQUENCE</scope>
    <source>
        <strain evidence="23">Pbs3</strain>
    </source>
</reference>
<organism evidence="23 24">
    <name type="scientific">Peronospora belbahrii</name>
    <dbReference type="NCBI Taxonomy" id="622444"/>
    <lineage>
        <taxon>Eukaryota</taxon>
        <taxon>Sar</taxon>
        <taxon>Stramenopiles</taxon>
        <taxon>Oomycota</taxon>
        <taxon>Peronosporomycetes</taxon>
        <taxon>Peronosporales</taxon>
        <taxon>Peronosporaceae</taxon>
        <taxon>Peronospora</taxon>
    </lineage>
</organism>
<dbReference type="GO" id="GO:0008828">
    <property type="term" value="F:dATP diphosphatase activity"/>
    <property type="evidence" value="ECO:0007669"/>
    <property type="project" value="UniProtKB-EC"/>
</dbReference>
<evidence type="ECO:0000256" key="19">
    <source>
        <dbReference type="ARBA" id="ARBA00048894"/>
    </source>
</evidence>
<evidence type="ECO:0000256" key="7">
    <source>
        <dbReference type="ARBA" id="ARBA00024448"/>
    </source>
</evidence>
<comment type="catalytic activity">
    <reaction evidence="9">
        <text>8-oxo-dGTP + H2O = 8-oxo-dGMP + diphosphate + H(+)</text>
        <dbReference type="Rhea" id="RHEA:31575"/>
        <dbReference type="ChEBI" id="CHEBI:15377"/>
        <dbReference type="ChEBI" id="CHEBI:15378"/>
        <dbReference type="ChEBI" id="CHEBI:33019"/>
        <dbReference type="ChEBI" id="CHEBI:63224"/>
        <dbReference type="ChEBI" id="CHEBI:77896"/>
    </reaction>
    <physiologicalReaction direction="left-to-right" evidence="9">
        <dbReference type="Rhea" id="RHEA:31576"/>
    </physiologicalReaction>
</comment>
<dbReference type="Proteomes" id="UP001160483">
    <property type="component" value="Unassembled WGS sequence"/>
</dbReference>
<dbReference type="PROSITE" id="PS51462">
    <property type="entry name" value="NUDIX"/>
    <property type="match status" value="1"/>
</dbReference>
<dbReference type="PANTHER" id="PTHR43758:SF2">
    <property type="entry name" value="OXIDIZED PURINE NUCLEOSIDE TRIPHOSPHATE HYDROLASE"/>
    <property type="match status" value="1"/>
</dbReference>
<evidence type="ECO:0000256" key="8">
    <source>
        <dbReference type="ARBA" id="ARBA00024459"/>
    </source>
</evidence>
<comment type="catalytic activity">
    <reaction evidence="7">
        <text>8-oxo-dATP + H2O = 8-oxo-dAMP + diphosphate + H(+)</text>
        <dbReference type="Rhea" id="RHEA:65396"/>
        <dbReference type="ChEBI" id="CHEBI:15377"/>
        <dbReference type="ChEBI" id="CHEBI:15378"/>
        <dbReference type="ChEBI" id="CHEBI:33019"/>
        <dbReference type="ChEBI" id="CHEBI:71361"/>
        <dbReference type="ChEBI" id="CHEBI:172871"/>
    </reaction>
    <physiologicalReaction direction="left-to-right" evidence="7">
        <dbReference type="Rhea" id="RHEA:65397"/>
    </physiologicalReaction>
</comment>
<comment type="similarity">
    <text evidence="2">Belongs to the Nudix hydrolase family.</text>
</comment>
<keyword evidence="6" id="KW-0460">Magnesium</keyword>
<dbReference type="GO" id="GO:0005737">
    <property type="term" value="C:cytoplasm"/>
    <property type="evidence" value="ECO:0007669"/>
    <property type="project" value="TreeGrafter"/>
</dbReference>
<dbReference type="GO" id="GO:0008413">
    <property type="term" value="F:8-oxo-7,8-dihydroguanosine triphosphate pyrophosphatase activity"/>
    <property type="evidence" value="ECO:0007669"/>
    <property type="project" value="InterPro"/>
</dbReference>
<dbReference type="Pfam" id="PF00293">
    <property type="entry name" value="NUDIX"/>
    <property type="match status" value="1"/>
</dbReference>
<proteinExistence type="inferred from homology"/>
<evidence type="ECO:0000256" key="2">
    <source>
        <dbReference type="ARBA" id="ARBA00005582"/>
    </source>
</evidence>
<dbReference type="Gene3D" id="3.90.79.10">
    <property type="entry name" value="Nucleoside Triphosphate Pyrophosphohydrolase"/>
    <property type="match status" value="1"/>
</dbReference>
<dbReference type="GO" id="GO:0046872">
    <property type="term" value="F:metal ion binding"/>
    <property type="evidence" value="ECO:0007669"/>
    <property type="project" value="UniProtKB-KW"/>
</dbReference>
<evidence type="ECO:0000256" key="9">
    <source>
        <dbReference type="ARBA" id="ARBA00024486"/>
    </source>
</evidence>
<evidence type="ECO:0000256" key="10">
    <source>
        <dbReference type="ARBA" id="ARBA00024596"/>
    </source>
</evidence>
<evidence type="ECO:0000256" key="16">
    <source>
        <dbReference type="ARBA" id="ARBA00031927"/>
    </source>
</evidence>
<feature type="domain" description="Nudix hydrolase" evidence="22">
    <location>
        <begin position="32"/>
        <end position="171"/>
    </location>
</feature>
<evidence type="ECO:0000256" key="14">
    <source>
        <dbReference type="ARBA" id="ARBA00030634"/>
    </source>
</evidence>
<protein>
    <recommendedName>
        <fullName evidence="12">Oxidized purine nucleoside triphosphate hydrolase</fullName>
        <ecNumber evidence="11">3.6.1.56</ecNumber>
    </recommendedName>
    <alternativeName>
        <fullName evidence="16">2-hydroxy-dATP diphosphatase</fullName>
    </alternativeName>
    <alternativeName>
        <fullName evidence="15">7,8-dihydro-8-oxoguanine triphosphatase</fullName>
    </alternativeName>
    <alternativeName>
        <fullName evidence="14">8-oxo-dGTPase</fullName>
    </alternativeName>
    <alternativeName>
        <fullName evidence="17">Methylated purine nucleoside triphosphate hydrolase</fullName>
    </alternativeName>
    <alternativeName>
        <fullName evidence="13">Nucleoside diphosphate-linked moiety X motif 1</fullName>
    </alternativeName>
</protein>
<evidence type="ECO:0000256" key="21">
    <source>
        <dbReference type="ARBA" id="ARBA00053094"/>
    </source>
</evidence>
<evidence type="ECO:0000256" key="1">
    <source>
        <dbReference type="ARBA" id="ARBA00001946"/>
    </source>
</evidence>
<evidence type="ECO:0000256" key="17">
    <source>
        <dbReference type="ARBA" id="ARBA00032071"/>
    </source>
</evidence>
<keyword evidence="5" id="KW-0378">Hydrolase</keyword>
<comment type="catalytic activity">
    <reaction evidence="20">
        <text>N(6)-methyl-dATP + H2O = N(6)-methyl-dAMP + diphosphate + H(+)</text>
        <dbReference type="Rhea" id="RHEA:67604"/>
        <dbReference type="ChEBI" id="CHEBI:15377"/>
        <dbReference type="ChEBI" id="CHEBI:15378"/>
        <dbReference type="ChEBI" id="CHEBI:33019"/>
        <dbReference type="ChEBI" id="CHEBI:169976"/>
        <dbReference type="ChEBI" id="CHEBI:172872"/>
    </reaction>
    <physiologicalReaction direction="left-to-right" evidence="20">
        <dbReference type="Rhea" id="RHEA:67605"/>
    </physiologicalReaction>
</comment>
<comment type="subunit">
    <text evidence="3">Monomer.</text>
</comment>
<evidence type="ECO:0000256" key="13">
    <source>
        <dbReference type="ARBA" id="ARBA00029673"/>
    </source>
</evidence>
<comment type="cofactor">
    <cofactor evidence="1">
        <name>Mg(2+)</name>
        <dbReference type="ChEBI" id="CHEBI:18420"/>
    </cofactor>
</comment>
<gene>
    <name evidence="23" type="ORF">PBS003_LOCUS3084</name>
</gene>
<dbReference type="EMBL" id="CAKKTJ010000147">
    <property type="protein sequence ID" value="CAH0476298.1"/>
    <property type="molecule type" value="Genomic_DNA"/>
</dbReference>
<keyword evidence="4" id="KW-0479">Metal-binding</keyword>